<name>A0ABW2TNJ8_9PSEU</name>
<keyword evidence="2" id="KW-1185">Reference proteome</keyword>
<reference evidence="2" key="1">
    <citation type="journal article" date="2019" name="Int. J. Syst. Evol. Microbiol.">
        <title>The Global Catalogue of Microorganisms (GCM) 10K type strain sequencing project: providing services to taxonomists for standard genome sequencing and annotation.</title>
        <authorList>
            <consortium name="The Broad Institute Genomics Platform"/>
            <consortium name="The Broad Institute Genome Sequencing Center for Infectious Disease"/>
            <person name="Wu L."/>
            <person name="Ma J."/>
        </authorList>
    </citation>
    <scope>NUCLEOTIDE SEQUENCE [LARGE SCALE GENOMIC DNA]</scope>
    <source>
        <strain evidence="2">JCM 17695</strain>
    </source>
</reference>
<evidence type="ECO:0000313" key="1">
    <source>
        <dbReference type="EMBL" id="MFC7615076.1"/>
    </source>
</evidence>
<accession>A0ABW2TNJ8</accession>
<organism evidence="1 2">
    <name type="scientific">Actinokineospora soli</name>
    <dbReference type="NCBI Taxonomy" id="1048753"/>
    <lineage>
        <taxon>Bacteria</taxon>
        <taxon>Bacillati</taxon>
        <taxon>Actinomycetota</taxon>
        <taxon>Actinomycetes</taxon>
        <taxon>Pseudonocardiales</taxon>
        <taxon>Pseudonocardiaceae</taxon>
        <taxon>Actinokineospora</taxon>
    </lineage>
</organism>
<sequence length="181" mass="19057">MRRGPAAPPGPASVPVGLDPHSVALLIDAAPDPAPVLDAVLPRIHTTRDAWRLFALVLPRLSDVDRDRVERAAAEHLATRLPDPRNHRAAIAQHTGATFHRALLDAHRDARDDVKADARAAVLAATRAADWTGVRDLLAGLARPGLLTALAAAAPAIGALGGNQAARECADAIADVARWWP</sequence>
<proteinExistence type="predicted"/>
<evidence type="ECO:0000313" key="2">
    <source>
        <dbReference type="Proteomes" id="UP001596512"/>
    </source>
</evidence>
<comment type="caution">
    <text evidence="1">The sequence shown here is derived from an EMBL/GenBank/DDBJ whole genome shotgun (WGS) entry which is preliminary data.</text>
</comment>
<protein>
    <submittedName>
        <fullName evidence="1">Uncharacterized protein</fullName>
    </submittedName>
</protein>
<gene>
    <name evidence="1" type="ORF">ACFQV2_17695</name>
</gene>
<dbReference type="EMBL" id="JBHTEY010000004">
    <property type="protein sequence ID" value="MFC7615076.1"/>
    <property type="molecule type" value="Genomic_DNA"/>
</dbReference>
<dbReference type="Proteomes" id="UP001596512">
    <property type="component" value="Unassembled WGS sequence"/>
</dbReference>